<feature type="compositionally biased region" description="Polar residues" evidence="1">
    <location>
        <begin position="13"/>
        <end position="39"/>
    </location>
</feature>
<dbReference type="AlphaFoldDB" id="G9P736"/>
<feature type="region of interest" description="Disordered" evidence="1">
    <location>
        <begin position="1"/>
        <end position="55"/>
    </location>
</feature>
<dbReference type="Proteomes" id="UP000005426">
    <property type="component" value="Unassembled WGS sequence"/>
</dbReference>
<proteinExistence type="predicted"/>
<sequence length="55" mass="6322">MKRLGGQNKNDRQIQQAAFTRLINRSSQTNKQTNKQAIEQSSKQSSKKTIKYPTI</sequence>
<evidence type="ECO:0000313" key="2">
    <source>
        <dbReference type="EMBL" id="EHK41538.1"/>
    </source>
</evidence>
<keyword evidence="3" id="KW-1185">Reference proteome</keyword>
<evidence type="ECO:0000313" key="3">
    <source>
        <dbReference type="Proteomes" id="UP000005426"/>
    </source>
</evidence>
<name>G9P736_HYPAI</name>
<protein>
    <submittedName>
        <fullName evidence="2">Uncharacterized protein</fullName>
    </submittedName>
</protein>
<dbReference type="EMBL" id="ABDG02000027">
    <property type="protein sequence ID" value="EHK41538.1"/>
    <property type="molecule type" value="Genomic_DNA"/>
</dbReference>
<reference evidence="2 3" key="1">
    <citation type="journal article" date="2011" name="Genome Biol.">
        <title>Comparative genome sequence analysis underscores mycoparasitism as the ancestral life style of Trichoderma.</title>
        <authorList>
            <person name="Kubicek C.P."/>
            <person name="Herrera-Estrella A."/>
            <person name="Seidl-Seiboth V."/>
            <person name="Martinez D.A."/>
            <person name="Druzhinina I.S."/>
            <person name="Thon M."/>
            <person name="Zeilinger S."/>
            <person name="Casas-Flores S."/>
            <person name="Horwitz B.A."/>
            <person name="Mukherjee P.K."/>
            <person name="Mukherjee M."/>
            <person name="Kredics L."/>
            <person name="Alcaraz L.D."/>
            <person name="Aerts A."/>
            <person name="Antal Z."/>
            <person name="Atanasova L."/>
            <person name="Cervantes-Badillo M.G."/>
            <person name="Challacombe J."/>
            <person name="Chertkov O."/>
            <person name="McCluskey K."/>
            <person name="Coulpier F."/>
            <person name="Deshpande N."/>
            <person name="von Doehren H."/>
            <person name="Ebbole D.J."/>
            <person name="Esquivel-Naranjo E.U."/>
            <person name="Fekete E."/>
            <person name="Flipphi M."/>
            <person name="Glaser F."/>
            <person name="Gomez-Rodriguez E.Y."/>
            <person name="Gruber S."/>
            <person name="Han C."/>
            <person name="Henrissat B."/>
            <person name="Hermosa R."/>
            <person name="Hernandez-Onate M."/>
            <person name="Karaffa L."/>
            <person name="Kosti I."/>
            <person name="Le Crom S."/>
            <person name="Lindquist E."/>
            <person name="Lucas S."/>
            <person name="Luebeck M."/>
            <person name="Luebeck P.S."/>
            <person name="Margeot A."/>
            <person name="Metz B."/>
            <person name="Misra M."/>
            <person name="Nevalainen H."/>
            <person name="Omann M."/>
            <person name="Packer N."/>
            <person name="Perrone G."/>
            <person name="Uresti-Rivera E.E."/>
            <person name="Salamov A."/>
            <person name="Schmoll M."/>
            <person name="Seiboth B."/>
            <person name="Shapiro H."/>
            <person name="Sukno S."/>
            <person name="Tamayo-Ramos J.A."/>
            <person name="Tisch D."/>
            <person name="Wiest A."/>
            <person name="Wilkinson H.H."/>
            <person name="Zhang M."/>
            <person name="Coutinho P.M."/>
            <person name="Kenerley C.M."/>
            <person name="Monte E."/>
            <person name="Baker S.E."/>
            <person name="Grigoriev I.V."/>
        </authorList>
    </citation>
    <scope>NUCLEOTIDE SEQUENCE [LARGE SCALE GENOMIC DNA]</scope>
    <source>
        <strain evidence="3">ATCC 20476 / IMI 206040</strain>
    </source>
</reference>
<gene>
    <name evidence="2" type="ORF">TRIATDRAFT_302045</name>
</gene>
<dbReference type="HOGENOM" id="CLU_3032646_0_0_1"/>
<evidence type="ECO:0000256" key="1">
    <source>
        <dbReference type="SAM" id="MobiDB-lite"/>
    </source>
</evidence>
<comment type="caution">
    <text evidence="2">The sequence shown here is derived from an EMBL/GenBank/DDBJ whole genome shotgun (WGS) entry which is preliminary data.</text>
</comment>
<feature type="compositionally biased region" description="Basic residues" evidence="1">
    <location>
        <begin position="45"/>
        <end position="55"/>
    </location>
</feature>
<organism evidence="2 3">
    <name type="scientific">Hypocrea atroviridis (strain ATCC 20476 / IMI 206040)</name>
    <name type="common">Trichoderma atroviride</name>
    <dbReference type="NCBI Taxonomy" id="452589"/>
    <lineage>
        <taxon>Eukaryota</taxon>
        <taxon>Fungi</taxon>
        <taxon>Dikarya</taxon>
        <taxon>Ascomycota</taxon>
        <taxon>Pezizomycotina</taxon>
        <taxon>Sordariomycetes</taxon>
        <taxon>Hypocreomycetidae</taxon>
        <taxon>Hypocreales</taxon>
        <taxon>Hypocreaceae</taxon>
        <taxon>Trichoderma</taxon>
    </lineage>
</organism>
<accession>G9P736</accession>